<reference evidence="8 9" key="1">
    <citation type="submission" date="2019-02" db="EMBL/GenBank/DDBJ databases">
        <title>Deep-cultivation of Planctomycetes and their phenomic and genomic characterization uncovers novel biology.</title>
        <authorList>
            <person name="Wiegand S."/>
            <person name="Jogler M."/>
            <person name="Boedeker C."/>
            <person name="Pinto D."/>
            <person name="Vollmers J."/>
            <person name="Rivas-Marin E."/>
            <person name="Kohn T."/>
            <person name="Peeters S.H."/>
            <person name="Heuer A."/>
            <person name="Rast P."/>
            <person name="Oberbeckmann S."/>
            <person name="Bunk B."/>
            <person name="Jeske O."/>
            <person name="Meyerdierks A."/>
            <person name="Storesund J.E."/>
            <person name="Kallscheuer N."/>
            <person name="Luecker S."/>
            <person name="Lage O.M."/>
            <person name="Pohl T."/>
            <person name="Merkel B.J."/>
            <person name="Hornburger P."/>
            <person name="Mueller R.-W."/>
            <person name="Bruemmer F."/>
            <person name="Labrenz M."/>
            <person name="Spormann A.M."/>
            <person name="Op Den Camp H."/>
            <person name="Overmann J."/>
            <person name="Amann R."/>
            <person name="Jetten M.S.M."/>
            <person name="Mascher T."/>
            <person name="Medema M.H."/>
            <person name="Devos D.P."/>
            <person name="Kaster A.-K."/>
            <person name="Ovreas L."/>
            <person name="Rohde M."/>
            <person name="Galperin M.Y."/>
            <person name="Jogler C."/>
        </authorList>
    </citation>
    <scope>NUCLEOTIDE SEQUENCE [LARGE SCALE GENOMIC DNA]</scope>
    <source>
        <strain evidence="8 9">Pan54</strain>
    </source>
</reference>
<dbReference type="PANTHER" id="PTHR43478:SF1">
    <property type="entry name" value="NA+_H+ ANTIPORTER NHAC-LIKE C-TERMINAL DOMAIN-CONTAINING PROTEIN"/>
    <property type="match status" value="1"/>
</dbReference>
<evidence type="ECO:0000256" key="5">
    <source>
        <dbReference type="ARBA" id="ARBA00023136"/>
    </source>
</evidence>
<evidence type="ECO:0000256" key="4">
    <source>
        <dbReference type="ARBA" id="ARBA00022989"/>
    </source>
</evidence>
<name>A0A5C5XKD3_9PLAN</name>
<evidence type="ECO:0000313" key="8">
    <source>
        <dbReference type="EMBL" id="TWT63314.1"/>
    </source>
</evidence>
<dbReference type="Proteomes" id="UP000316095">
    <property type="component" value="Unassembled WGS sequence"/>
</dbReference>
<feature type="transmembrane region" description="Helical" evidence="6">
    <location>
        <begin position="72"/>
        <end position="94"/>
    </location>
</feature>
<dbReference type="EMBL" id="SJPG01000001">
    <property type="protein sequence ID" value="TWT63314.1"/>
    <property type="molecule type" value="Genomic_DNA"/>
</dbReference>
<evidence type="ECO:0000256" key="2">
    <source>
        <dbReference type="ARBA" id="ARBA00022475"/>
    </source>
</evidence>
<feature type="transmembrane region" description="Helical" evidence="6">
    <location>
        <begin position="325"/>
        <end position="344"/>
    </location>
</feature>
<feature type="transmembrane region" description="Helical" evidence="6">
    <location>
        <begin position="287"/>
        <end position="305"/>
    </location>
</feature>
<dbReference type="AlphaFoldDB" id="A0A5C5XKD3"/>
<protein>
    <submittedName>
        <fullName evidence="8">Na+/H+ antiporter family protein</fullName>
    </submittedName>
</protein>
<evidence type="ECO:0000256" key="3">
    <source>
        <dbReference type="ARBA" id="ARBA00022692"/>
    </source>
</evidence>
<evidence type="ECO:0000259" key="7">
    <source>
        <dbReference type="Pfam" id="PF03553"/>
    </source>
</evidence>
<feature type="transmembrane region" description="Helical" evidence="6">
    <location>
        <begin position="365"/>
        <end position="393"/>
    </location>
</feature>
<feature type="transmembrane region" description="Helical" evidence="6">
    <location>
        <begin position="115"/>
        <end position="135"/>
    </location>
</feature>
<keyword evidence="3 6" id="KW-0812">Transmembrane</keyword>
<dbReference type="Pfam" id="PF03553">
    <property type="entry name" value="Na_H_antiporter"/>
    <property type="match status" value="1"/>
</dbReference>
<evidence type="ECO:0000256" key="1">
    <source>
        <dbReference type="ARBA" id="ARBA00004651"/>
    </source>
</evidence>
<accession>A0A5C5XKD3</accession>
<comment type="caution">
    <text evidence="8">The sequence shown here is derived from an EMBL/GenBank/DDBJ whole genome shotgun (WGS) entry which is preliminary data.</text>
</comment>
<evidence type="ECO:0000256" key="6">
    <source>
        <dbReference type="SAM" id="Phobius"/>
    </source>
</evidence>
<dbReference type="GO" id="GO:0005886">
    <property type="term" value="C:plasma membrane"/>
    <property type="evidence" value="ECO:0007669"/>
    <property type="project" value="UniProtKB-SubCell"/>
</dbReference>
<feature type="domain" description="Na+/H+ antiporter NhaC-like C-terminal" evidence="7">
    <location>
        <begin position="164"/>
        <end position="469"/>
    </location>
</feature>
<feature type="transmembrane region" description="Helical" evidence="6">
    <location>
        <begin position="155"/>
        <end position="176"/>
    </location>
</feature>
<dbReference type="PANTHER" id="PTHR43478">
    <property type="entry name" value="NA+/H+ ANTIPORTER-RELATED"/>
    <property type="match status" value="1"/>
</dbReference>
<dbReference type="InterPro" id="IPR018461">
    <property type="entry name" value="Na/H_Antiport_NhaC-like_C"/>
</dbReference>
<keyword evidence="4 6" id="KW-1133">Transmembrane helix</keyword>
<comment type="subcellular location">
    <subcellularLocation>
        <location evidence="1">Cell membrane</location>
        <topology evidence="1">Multi-pass membrane protein</topology>
    </subcellularLocation>
</comment>
<proteinExistence type="predicted"/>
<keyword evidence="9" id="KW-1185">Reference proteome</keyword>
<sequence>MEASLLSLLPPVVAIVLAITLRNVLPALFVGVWVGTTIMEGGRPDLGFLRIFDTLLLHQVAAPGENGTVDYFHLHIILFTAFLGAMVGIMTLSGGTNAVLNRIASRIDDRRHGQMLTWLMGLIIFFDDYANTLLIGGTMRPLTDRLKISREKLAFLIDSTAAPVAGLSLISTWAGFEVSLLVEGFQAVGQSVNGWEVFLATIPYRFYPLTMLLFVFLIGWTGRDYGPMLTAELKAAHPDLTPSNDTVSPNNSRNDSLLMRHALLPIGTLLVTVAIGMMMDMDRATEVLVVASFLASAVGVVSTIFSRTFTVNESMEAWIEGAKSMVPAIVILTMAWMIGAICDDDHLKTGRYLQQLVGNSLSPEWLPAVAFIVSAAVSFMTGSSFATMGLLVVPFTELSWTALGGEATLISDPVLLGTVGSVLAGAIFGDHCSPISDTTVLSAAAADCDHLKHVETQFPYALTVGGTSFLLGCLPIGFGVNVWLCLIVQIVVLFLFLRIVGRFSSDS</sequence>
<dbReference type="RefSeq" id="WP_146505078.1">
    <property type="nucleotide sequence ID" value="NZ_SJPG01000001.1"/>
</dbReference>
<evidence type="ECO:0000313" key="9">
    <source>
        <dbReference type="Proteomes" id="UP000316095"/>
    </source>
</evidence>
<feature type="transmembrane region" description="Helical" evidence="6">
    <location>
        <begin position="257"/>
        <end position="275"/>
    </location>
</feature>
<feature type="transmembrane region" description="Helical" evidence="6">
    <location>
        <begin position="469"/>
        <end position="497"/>
    </location>
</feature>
<keyword evidence="5 6" id="KW-0472">Membrane</keyword>
<organism evidence="8 9">
    <name type="scientific">Rubinisphaera italica</name>
    <dbReference type="NCBI Taxonomy" id="2527969"/>
    <lineage>
        <taxon>Bacteria</taxon>
        <taxon>Pseudomonadati</taxon>
        <taxon>Planctomycetota</taxon>
        <taxon>Planctomycetia</taxon>
        <taxon>Planctomycetales</taxon>
        <taxon>Planctomycetaceae</taxon>
        <taxon>Rubinisphaera</taxon>
    </lineage>
</organism>
<feature type="transmembrane region" description="Helical" evidence="6">
    <location>
        <begin position="197"/>
        <end position="220"/>
    </location>
</feature>
<keyword evidence="2" id="KW-1003">Cell membrane</keyword>
<dbReference type="OrthoDB" id="9762978at2"/>
<gene>
    <name evidence="8" type="ORF">Pan54_40670</name>
</gene>